<evidence type="ECO:0000313" key="2">
    <source>
        <dbReference type="EMBL" id="RMX98127.1"/>
    </source>
</evidence>
<name>A0A3M6Y514_HORWE</name>
<dbReference type="Proteomes" id="UP000282582">
    <property type="component" value="Unassembled WGS sequence"/>
</dbReference>
<sequence>MMMSLLKRREGGKDMSLGETRGRRSYMAGGEDRRRENGGKKEKKEKAVKKGKTGNTGGKGSAVLASCAHPLIEDLGRENERLRAHLKKDQVYLEQLIFYGLELSDKLLEERANHAREVAALKEAHLAEMKEAYCRMPAQAVPKRAGEGLTPSSSPEKRVCLSHDASGFSHTEVHTASTTARFGVWVDEGDAPSIKSPDEVAPGLRPEIESWVETWRNNAIGTNTLKGKSRDEARALPSKNCVAQRSKGARSDEFCLAGILPSVNKIELSTAMRKKYGKAAATGEPSPSDAAGNDGVGTRLSTGNVAGT</sequence>
<dbReference type="AlphaFoldDB" id="A0A3M6Y514"/>
<evidence type="ECO:0000313" key="3">
    <source>
        <dbReference type="Proteomes" id="UP000282582"/>
    </source>
</evidence>
<comment type="caution">
    <text evidence="2">The sequence shown here is derived from an EMBL/GenBank/DDBJ whole genome shotgun (WGS) entry which is preliminary data.</text>
</comment>
<feature type="region of interest" description="Disordered" evidence="1">
    <location>
        <begin position="1"/>
        <end position="61"/>
    </location>
</feature>
<reference evidence="2 3" key="1">
    <citation type="journal article" date="2018" name="BMC Genomics">
        <title>Genomic evidence for intraspecific hybridization in a clonal and extremely halotolerant yeast.</title>
        <authorList>
            <person name="Gostincar C."/>
            <person name="Stajich J.E."/>
            <person name="Zupancic J."/>
            <person name="Zalar P."/>
            <person name="Gunde-Cimerman N."/>
        </authorList>
    </citation>
    <scope>NUCLEOTIDE SEQUENCE [LARGE SCALE GENOMIC DNA]</scope>
    <source>
        <strain evidence="2 3">EXF-6654</strain>
    </source>
</reference>
<proteinExistence type="predicted"/>
<evidence type="ECO:0000256" key="1">
    <source>
        <dbReference type="SAM" id="MobiDB-lite"/>
    </source>
</evidence>
<feature type="compositionally biased region" description="Polar residues" evidence="1">
    <location>
        <begin position="299"/>
        <end position="308"/>
    </location>
</feature>
<organism evidence="2 3">
    <name type="scientific">Hortaea werneckii</name>
    <name type="common">Black yeast</name>
    <name type="synonym">Cladosporium werneckii</name>
    <dbReference type="NCBI Taxonomy" id="91943"/>
    <lineage>
        <taxon>Eukaryota</taxon>
        <taxon>Fungi</taxon>
        <taxon>Dikarya</taxon>
        <taxon>Ascomycota</taxon>
        <taxon>Pezizomycotina</taxon>
        <taxon>Dothideomycetes</taxon>
        <taxon>Dothideomycetidae</taxon>
        <taxon>Mycosphaerellales</taxon>
        <taxon>Teratosphaeriaceae</taxon>
        <taxon>Hortaea</taxon>
    </lineage>
</organism>
<dbReference type="VEuPathDB" id="FungiDB:BTJ68_15610"/>
<feature type="compositionally biased region" description="Basic and acidic residues" evidence="1">
    <location>
        <begin position="30"/>
        <end position="45"/>
    </location>
</feature>
<protein>
    <submittedName>
        <fullName evidence="2">Uncharacterized protein</fullName>
    </submittedName>
</protein>
<accession>A0A3M6Y514</accession>
<dbReference type="EMBL" id="QWIK01001044">
    <property type="protein sequence ID" value="RMX98127.1"/>
    <property type="molecule type" value="Genomic_DNA"/>
</dbReference>
<gene>
    <name evidence="2" type="ORF">D0868_10264</name>
</gene>
<feature type="region of interest" description="Disordered" evidence="1">
    <location>
        <begin position="275"/>
        <end position="308"/>
    </location>
</feature>